<dbReference type="InterPro" id="IPR013087">
    <property type="entry name" value="Znf_C2H2_type"/>
</dbReference>
<organism evidence="4 5">
    <name type="scientific">Dekkera bruxellensis</name>
    <name type="common">Brettanomyces custersii</name>
    <dbReference type="NCBI Taxonomy" id="5007"/>
    <lineage>
        <taxon>Eukaryota</taxon>
        <taxon>Fungi</taxon>
        <taxon>Dikarya</taxon>
        <taxon>Ascomycota</taxon>
        <taxon>Saccharomycotina</taxon>
        <taxon>Pichiomycetes</taxon>
        <taxon>Pichiales</taxon>
        <taxon>Pichiaceae</taxon>
        <taxon>Brettanomyces</taxon>
    </lineage>
</organism>
<reference evidence="4" key="2">
    <citation type="journal article" name="BMC Genomics">
        <title>New genome assemblies reveal patterns of domestication and adaptation across Brettanomyces (Dekkera) species.</title>
        <authorList>
            <person name="Roach M.J."/>
            <person name="Borneman A.R."/>
        </authorList>
    </citation>
    <scope>NUCLEOTIDE SEQUENCE</scope>
    <source>
        <strain evidence="4">UCD 2041</strain>
    </source>
</reference>
<keyword evidence="1" id="KW-0862">Zinc</keyword>
<evidence type="ECO:0000259" key="3">
    <source>
        <dbReference type="PROSITE" id="PS50157"/>
    </source>
</evidence>
<dbReference type="OrthoDB" id="6910977at2759"/>
<evidence type="ECO:0000313" key="5">
    <source>
        <dbReference type="Proteomes" id="UP000663131"/>
    </source>
</evidence>
<accession>A0A871R0V2</accession>
<reference evidence="4" key="1">
    <citation type="submission" date="2020-10" db="EMBL/GenBank/DDBJ databases">
        <authorList>
            <person name="Palmer J.M."/>
        </authorList>
    </citation>
    <scope>NUCLEOTIDE SEQUENCE</scope>
    <source>
        <strain evidence="4">UCD 2041</strain>
    </source>
</reference>
<protein>
    <recommendedName>
        <fullName evidence="3">C2H2-type domain-containing protein</fullName>
    </recommendedName>
</protein>
<proteinExistence type="predicted"/>
<dbReference type="PROSITE" id="PS00028">
    <property type="entry name" value="ZINC_FINGER_C2H2_1"/>
    <property type="match status" value="1"/>
</dbReference>
<feature type="compositionally biased region" description="Polar residues" evidence="2">
    <location>
        <begin position="217"/>
        <end position="241"/>
    </location>
</feature>
<dbReference type="KEGG" id="bbrx:BRETT_004400"/>
<dbReference type="AlphaFoldDB" id="A0A871R0V2"/>
<dbReference type="RefSeq" id="XP_041135672.1">
    <property type="nucleotide sequence ID" value="XM_041282896.1"/>
</dbReference>
<name>A0A871R0V2_DEKBR</name>
<dbReference type="Pfam" id="PF00096">
    <property type="entry name" value="zf-C2H2"/>
    <property type="match status" value="1"/>
</dbReference>
<dbReference type="SMART" id="SM00355">
    <property type="entry name" value="ZnF_C2H2"/>
    <property type="match status" value="2"/>
</dbReference>
<dbReference type="PROSITE" id="PS50157">
    <property type="entry name" value="ZINC_FINGER_C2H2_2"/>
    <property type="match status" value="1"/>
</dbReference>
<dbReference type="Proteomes" id="UP000663131">
    <property type="component" value="Chromosome 5"/>
</dbReference>
<sequence length="550" mass="60653">MSINNSVNVLPVSNSDTTGTILDHHTDRTRQQSFQTTIPASGTSGSVAGFGNIYDDQCGQNHRSESFSFGQLDNISSFADLAEFATGRKGSLPCIRSAEPRFMVPPRRATDPIGLYPDDTTSVVTESPRQRFTYLPKQNFHNCGLAKKNNRAPKMLRPRFEFRYLQDFQPAGQVNTFNTFYHPAAQDSLPELQNQAGQPPESRALGPTATDPARAVSSRQIPQQMFSNVSYQTPSSRSSHQPPKRRSELSPSPLNHTAALADRGDDVSFVLPTDTLIDTGSSGSIFSTVSHDANTVSSITPRSSVDFNPGLEPRDAGYFCEKNDENLFQPKYLAANTVTASSRAVGSNPGMSMSHRTTFNGGLGAGSLYGRSSSLGFGDNEMTVYNEDRVQEQQGRKCVELSLAESGIEYGDPVILKLLKPRKRKKYGDYKCLHCGQVFPSVVVFAKHLDENRLIRFKPPADSKESEYLFGTSTPGPETRTLIASRKVASVDGMKMNICGIKGCGRMFKRKDSLRRHERLVHENKNSRFNQRLKMQCIVLGDHEPVGSSD</sequence>
<evidence type="ECO:0000256" key="2">
    <source>
        <dbReference type="SAM" id="MobiDB-lite"/>
    </source>
</evidence>
<evidence type="ECO:0000256" key="1">
    <source>
        <dbReference type="PROSITE-ProRule" id="PRU00042"/>
    </source>
</evidence>
<dbReference type="GeneID" id="64576323"/>
<dbReference type="EMBL" id="CP063133">
    <property type="protein sequence ID" value="QOU19179.1"/>
    <property type="molecule type" value="Genomic_DNA"/>
</dbReference>
<evidence type="ECO:0000313" key="4">
    <source>
        <dbReference type="EMBL" id="QOU19179.1"/>
    </source>
</evidence>
<dbReference type="Gene3D" id="3.30.160.60">
    <property type="entry name" value="Classic Zinc Finger"/>
    <property type="match status" value="1"/>
</dbReference>
<feature type="domain" description="C2H2-type" evidence="3">
    <location>
        <begin position="497"/>
        <end position="527"/>
    </location>
</feature>
<dbReference type="GO" id="GO:0008270">
    <property type="term" value="F:zinc ion binding"/>
    <property type="evidence" value="ECO:0007669"/>
    <property type="project" value="UniProtKB-KW"/>
</dbReference>
<feature type="region of interest" description="Disordered" evidence="2">
    <location>
        <begin position="191"/>
        <end position="258"/>
    </location>
</feature>
<keyword evidence="1" id="KW-0863">Zinc-finger</keyword>
<gene>
    <name evidence="4" type="ORF">BRETT_004400</name>
</gene>
<keyword evidence="1" id="KW-0479">Metal-binding</keyword>